<gene>
    <name evidence="2" type="ORF">AA0114_g7648</name>
</gene>
<comment type="caution">
    <text evidence="2">The sequence shown here is derived from an EMBL/GenBank/DDBJ whole genome shotgun (WGS) entry which is preliminary data.</text>
</comment>
<feature type="region of interest" description="Disordered" evidence="1">
    <location>
        <begin position="588"/>
        <end position="663"/>
    </location>
</feature>
<dbReference type="PANTHER" id="PTHR36167">
    <property type="entry name" value="C2H2 FINGER DOMAIN TRANSCRIPTION FACTOR (EUROFUNG)-RELATED"/>
    <property type="match status" value="1"/>
</dbReference>
<organism evidence="2 3">
    <name type="scientific">Alternaria tenuissima</name>
    <dbReference type="NCBI Taxonomy" id="119927"/>
    <lineage>
        <taxon>Eukaryota</taxon>
        <taxon>Fungi</taxon>
        <taxon>Dikarya</taxon>
        <taxon>Ascomycota</taxon>
        <taxon>Pezizomycotina</taxon>
        <taxon>Dothideomycetes</taxon>
        <taxon>Pleosporomycetidae</taxon>
        <taxon>Pleosporales</taxon>
        <taxon>Pleosporineae</taxon>
        <taxon>Pleosporaceae</taxon>
        <taxon>Alternaria</taxon>
        <taxon>Alternaria sect. Alternaria</taxon>
        <taxon>Alternaria alternata complex</taxon>
    </lineage>
</organism>
<dbReference type="PANTHER" id="PTHR36167:SF3">
    <property type="entry name" value="C2H2 FINGER DOMAIN TRANSCRIPTION FACTOR (EUROFUNG)-RELATED"/>
    <property type="match status" value="1"/>
</dbReference>
<feature type="compositionally biased region" description="Basic and acidic residues" evidence="1">
    <location>
        <begin position="307"/>
        <end position="324"/>
    </location>
</feature>
<protein>
    <recommendedName>
        <fullName evidence="4">Fungal N-terminal domain-containing protein</fullName>
    </recommendedName>
</protein>
<sequence length="843" mass="93834">MADPLSIAASVLAIATAGYKTSVSLYTLSETVTTASQRVESIASDVGSTVSILNQLRDLIIPEHGPHGTRTTIFNSTALRDISTAIRHCQHVFKQIHRYLQRATKQIKAQSLTPTTKIQLSTSEKAKWPFLQPQFTELRNDLRDSKSNLLLMVTVAHLAITQKGGRRRNINEEEEAELRTTIIRLQRTEAAEVQSIISDLSEEDISTMKRLLRKVRGLRPSKDGKETPKPPTRSLGKKAEEGSRDVAVSPKTASSNFQEVPEDEELPVVSGSRRKTQKRVVSRNRKSSDSSVQQTQPHLADEEPDTVPEKRSSNYKVALDRGAEDVTSVKQKPVELQAESVTKMPEDRPDSQVPVDVPKIALETSMESATIGAKLVPSTSTPETKDRHSVGKSDSASPGPLQKSHPALIENPDSIAQPIPNLDSSSDTKELARLIGEELMAAFEENNRQKEIPEDVEIQEEVQDEDEPLHAWVSNYSGNLNAEVLPLPISEADIQSLIDNRKGEDYSLLGALSKLNTIQRRMILQQVKRLELTLYFVDTWAKENVSTSFGDLEIVLVLWVAKGHPRYGLPPAAGGRNRIMPGIPQQMMQNQQASYPGQLPPLQSQSHPPIQGHGQTRAHSWAPAPQSFPGPNMGATMPNRHMVGAPTPPPPPPPMPGHGAPIDYVSASQFKKQKKFKMHRSLSESSLESESSWGDESEDSSFVNIEDDDRIDAGRRERGRQRQFKKPKKSQKQRSLSKARGTNRRRSHSRPRKPIVDRYTKKASQRPRDSEPMVEDCFDGYSSTSSATTWNPEISAPPRRFGMALRAKTVKSKERRQRQSEAVAKTRREDDAVVDNLLAKWTS</sequence>
<evidence type="ECO:0000256" key="1">
    <source>
        <dbReference type="SAM" id="MobiDB-lite"/>
    </source>
</evidence>
<feature type="compositionally biased region" description="Pro residues" evidence="1">
    <location>
        <begin position="646"/>
        <end position="656"/>
    </location>
</feature>
<feature type="compositionally biased region" description="Low complexity" evidence="1">
    <location>
        <begin position="683"/>
        <end position="692"/>
    </location>
</feature>
<dbReference type="Proteomes" id="UP000292402">
    <property type="component" value="Unassembled WGS sequence"/>
</dbReference>
<feature type="region of interest" description="Disordered" evidence="1">
    <location>
        <begin position="213"/>
        <end position="354"/>
    </location>
</feature>
<proteinExistence type="predicted"/>
<feature type="compositionally biased region" description="Basic residues" evidence="1">
    <location>
        <begin position="272"/>
        <end position="285"/>
    </location>
</feature>
<feature type="compositionally biased region" description="Polar residues" evidence="1">
    <location>
        <begin position="781"/>
        <end position="792"/>
    </location>
</feature>
<feature type="region of interest" description="Disordered" evidence="1">
    <location>
        <begin position="675"/>
        <end position="828"/>
    </location>
</feature>
<feature type="compositionally biased region" description="Basic residues" evidence="1">
    <location>
        <begin position="717"/>
        <end position="753"/>
    </location>
</feature>
<accession>A0A4Q4MBT9</accession>
<reference evidence="3" key="1">
    <citation type="journal article" date="2019" name="bioRxiv">
        <title>Genomics, evolutionary history and diagnostics of the Alternaria alternata species group including apple and Asian pear pathotypes.</title>
        <authorList>
            <person name="Armitage A.D."/>
            <person name="Cockerton H.M."/>
            <person name="Sreenivasaprasad S."/>
            <person name="Woodhall J.W."/>
            <person name="Lane C.R."/>
            <person name="Harrison R.J."/>
            <person name="Clarkson J.P."/>
        </authorList>
    </citation>
    <scope>NUCLEOTIDE SEQUENCE [LARGE SCALE GENOMIC DNA]</scope>
    <source>
        <strain evidence="3">FERA 1082</strain>
    </source>
</reference>
<feature type="compositionally biased region" description="Basic and acidic residues" evidence="1">
    <location>
        <begin position="754"/>
        <end position="771"/>
    </location>
</feature>
<feature type="compositionally biased region" description="Acidic residues" evidence="1">
    <location>
        <begin position="693"/>
        <end position="710"/>
    </location>
</feature>
<name>A0A4Q4MBT9_9PLEO</name>
<evidence type="ECO:0008006" key="4">
    <source>
        <dbReference type="Google" id="ProtNLM"/>
    </source>
</evidence>
<dbReference type="GO" id="GO:0006355">
    <property type="term" value="P:regulation of DNA-templated transcription"/>
    <property type="evidence" value="ECO:0007669"/>
    <property type="project" value="InterPro"/>
</dbReference>
<feature type="region of interest" description="Disordered" evidence="1">
    <location>
        <begin position="371"/>
        <end position="425"/>
    </location>
</feature>
<dbReference type="InterPro" id="IPR039327">
    <property type="entry name" value="CON7-like"/>
</dbReference>
<evidence type="ECO:0000313" key="3">
    <source>
        <dbReference type="Proteomes" id="UP000292402"/>
    </source>
</evidence>
<dbReference type="EMBL" id="PDXA01000025">
    <property type="protein sequence ID" value="RYN47655.1"/>
    <property type="molecule type" value="Genomic_DNA"/>
</dbReference>
<evidence type="ECO:0000313" key="2">
    <source>
        <dbReference type="EMBL" id="RYN47655.1"/>
    </source>
</evidence>
<feature type="compositionally biased region" description="Low complexity" evidence="1">
    <location>
        <begin position="600"/>
        <end position="611"/>
    </location>
</feature>
<dbReference type="AlphaFoldDB" id="A0A4Q4MBT9"/>